<feature type="compositionally biased region" description="Low complexity" evidence="4">
    <location>
        <begin position="62"/>
        <end position="71"/>
    </location>
</feature>
<accession>A0A4P2PTL4</accession>
<feature type="region of interest" description="Disordered" evidence="4">
    <location>
        <begin position="36"/>
        <end position="85"/>
    </location>
</feature>
<dbReference type="GO" id="GO:0004177">
    <property type="term" value="F:aminopeptidase activity"/>
    <property type="evidence" value="ECO:0007669"/>
    <property type="project" value="UniProtKB-KW"/>
</dbReference>
<protein>
    <submittedName>
        <fullName evidence="6">Tripeptidyl aminopeptidase</fullName>
    </submittedName>
</protein>
<evidence type="ECO:0000256" key="1">
    <source>
        <dbReference type="ARBA" id="ARBA00022670"/>
    </source>
</evidence>
<dbReference type="InterPro" id="IPR029058">
    <property type="entry name" value="AB_hydrolase_fold"/>
</dbReference>
<name>A0A4P2PTL4_SORCE</name>
<dbReference type="GO" id="GO:0006508">
    <property type="term" value="P:proteolysis"/>
    <property type="evidence" value="ECO:0007669"/>
    <property type="project" value="UniProtKB-KW"/>
</dbReference>
<gene>
    <name evidence="6" type="ORF">SOCEGT47_001850</name>
</gene>
<evidence type="ECO:0000256" key="3">
    <source>
        <dbReference type="ARBA" id="ARBA00022801"/>
    </source>
</evidence>
<feature type="compositionally biased region" description="Gly residues" evidence="4">
    <location>
        <begin position="72"/>
        <end position="84"/>
    </location>
</feature>
<evidence type="ECO:0000313" key="6">
    <source>
        <dbReference type="EMBL" id="AUX19733.1"/>
    </source>
</evidence>
<evidence type="ECO:0000256" key="5">
    <source>
        <dbReference type="SAM" id="SignalP"/>
    </source>
</evidence>
<dbReference type="RefSeq" id="WP_129344411.1">
    <property type="nucleotide sequence ID" value="NZ_CP012670.1"/>
</dbReference>
<dbReference type="EMBL" id="CP012670">
    <property type="protein sequence ID" value="AUX19733.1"/>
    <property type="molecule type" value="Genomic_DNA"/>
</dbReference>
<feature type="compositionally biased region" description="Gly residues" evidence="4">
    <location>
        <begin position="36"/>
        <end position="61"/>
    </location>
</feature>
<dbReference type="PROSITE" id="PS51257">
    <property type="entry name" value="PROKAR_LIPOPROTEIN"/>
    <property type="match status" value="1"/>
</dbReference>
<dbReference type="SUPFAM" id="SSF53474">
    <property type="entry name" value="alpha/beta-Hydrolases"/>
    <property type="match status" value="1"/>
</dbReference>
<dbReference type="PANTHER" id="PTHR11010">
    <property type="entry name" value="PROTEASE S28 PRO-X CARBOXYPEPTIDASE-RELATED"/>
    <property type="match status" value="1"/>
</dbReference>
<organism evidence="6 7">
    <name type="scientific">Sorangium cellulosum</name>
    <name type="common">Polyangium cellulosum</name>
    <dbReference type="NCBI Taxonomy" id="56"/>
    <lineage>
        <taxon>Bacteria</taxon>
        <taxon>Pseudomonadati</taxon>
        <taxon>Myxococcota</taxon>
        <taxon>Polyangia</taxon>
        <taxon>Polyangiales</taxon>
        <taxon>Polyangiaceae</taxon>
        <taxon>Sorangium</taxon>
    </lineage>
</organism>
<dbReference type="InterPro" id="IPR008761">
    <property type="entry name" value="Peptidase_S37"/>
</dbReference>
<dbReference type="Gene3D" id="3.40.50.1820">
    <property type="entry name" value="alpha/beta hydrolase"/>
    <property type="match status" value="1"/>
</dbReference>
<proteinExistence type="predicted"/>
<evidence type="ECO:0000256" key="2">
    <source>
        <dbReference type="ARBA" id="ARBA00022729"/>
    </source>
</evidence>
<keyword evidence="6" id="KW-0031">Aminopeptidase</keyword>
<evidence type="ECO:0000256" key="4">
    <source>
        <dbReference type="SAM" id="MobiDB-lite"/>
    </source>
</evidence>
<dbReference type="GO" id="GO:0008239">
    <property type="term" value="F:dipeptidyl-peptidase activity"/>
    <property type="evidence" value="ECO:0007669"/>
    <property type="project" value="TreeGrafter"/>
</dbReference>
<dbReference type="Proteomes" id="UP000295781">
    <property type="component" value="Chromosome"/>
</dbReference>
<feature type="signal peptide" evidence="5">
    <location>
        <begin position="1"/>
        <end position="20"/>
    </location>
</feature>
<dbReference type="Pfam" id="PF05576">
    <property type="entry name" value="Peptidase_S37"/>
    <property type="match status" value="1"/>
</dbReference>
<evidence type="ECO:0000313" key="7">
    <source>
        <dbReference type="Proteomes" id="UP000295781"/>
    </source>
</evidence>
<keyword evidence="1" id="KW-0645">Protease</keyword>
<keyword evidence="3" id="KW-0378">Hydrolase</keyword>
<dbReference type="PANTHER" id="PTHR11010:SF38">
    <property type="entry name" value="LYSOSOMAL PRO-X CARBOXYPEPTIDASE"/>
    <property type="match status" value="1"/>
</dbReference>
<dbReference type="OrthoDB" id="3979391at2"/>
<keyword evidence="2 5" id="KW-0732">Signal</keyword>
<sequence length="522" mass="55679">MRTPLLVWLTINLLSASIAACGDDAGSGPLPGIGGAGGAAEGSDGAGGAAEGSDGAGGAAEGSGAAESAGGAAEGSGGAGGAAEGGVEAAGAGDLVEQLRAIPGLTVEEQDSDLPGYRYLVMEIEQPADHGEPDGARFQQRLVLHHRDPAAPVVLVTEGYSIYPESQWLDEPAELLAANQIRVEHRFFTPSRPAPADWSMLTIEQAAADLHHVIASIRPLYQGKWISTGVSKGGMTSVYHRRFFPADVDGTVAYVAPHSLGGPDPRYLDFVAERGEPACRQALQDFQREALLRRSAMVERMEDEAAEEGFTYDVLGVERTLEVAVLDTVFSFWQYQRASLCADVPTAASSDEEVWAFLEQVASPSLWSDPYLLAFEPYHWQAATQLGYPGVAEAHLADLLRHPGTDVPPAFLLPGPGKTPAYDPGAMQDVSRWLTSEGERLLFIYGENDPYTAAAFELGHARDTHRFIAPEGNHGAVIGDLAPADREQALKALEAWTGVAPSPHAPTSFRRPLRDPRWRMRL</sequence>
<feature type="chain" id="PRO_5020634202" evidence="5">
    <location>
        <begin position="21"/>
        <end position="522"/>
    </location>
</feature>
<dbReference type="AlphaFoldDB" id="A0A4P2PTL4"/>
<reference evidence="6 7" key="1">
    <citation type="submission" date="2015-09" db="EMBL/GenBank/DDBJ databases">
        <title>Sorangium comparison.</title>
        <authorList>
            <person name="Zaburannyi N."/>
            <person name="Bunk B."/>
            <person name="Overmann J."/>
            <person name="Mueller R."/>
        </authorList>
    </citation>
    <scope>NUCLEOTIDE SEQUENCE [LARGE SCALE GENOMIC DNA]</scope>
    <source>
        <strain evidence="6 7">So ceGT47</strain>
    </source>
</reference>